<reference evidence="3" key="1">
    <citation type="submission" date="2022-01" db="EMBL/GenBank/DDBJ databases">
        <title>Genome-Based Taxonomic Classification of the Phylum Actinobacteria.</title>
        <authorList>
            <person name="Gao Y."/>
        </authorList>
    </citation>
    <scope>NUCLEOTIDE SEQUENCE</scope>
    <source>
        <strain evidence="3">KLBMP 8922</strain>
    </source>
</reference>
<feature type="domain" description="DNA-binding protein Rv2175c wHTH" evidence="2">
    <location>
        <begin position="18"/>
        <end position="63"/>
    </location>
</feature>
<dbReference type="EMBL" id="JAKFHA010000022">
    <property type="protein sequence ID" value="MCF2531269.1"/>
    <property type="molecule type" value="Genomic_DNA"/>
</dbReference>
<dbReference type="AlphaFoldDB" id="A0AA41U6S7"/>
<sequence length="125" mass="13953">MSESQSTPESTIEKLVDEWLTLPEIAEMFGVEVTRVRQLLKERQFLAVRRGENRSLQVPAAFIQDNATVKGLAGTITVLSDSGFSDTEMLEWLFTDDESLPGTPIAALRGNRKTEVRRRAQAMAV</sequence>
<comment type="caution">
    <text evidence="3">The sequence shown here is derived from an EMBL/GenBank/DDBJ whole genome shotgun (WGS) entry which is preliminary data.</text>
</comment>
<gene>
    <name evidence="3" type="ORF">LZ495_29180</name>
</gene>
<dbReference type="GO" id="GO:0003677">
    <property type="term" value="F:DNA binding"/>
    <property type="evidence" value="ECO:0007669"/>
    <property type="project" value="UniProtKB-KW"/>
</dbReference>
<proteinExistence type="predicted"/>
<evidence type="ECO:0000259" key="1">
    <source>
        <dbReference type="Pfam" id="PF18367"/>
    </source>
</evidence>
<evidence type="ECO:0000313" key="3">
    <source>
        <dbReference type="EMBL" id="MCF2531269.1"/>
    </source>
</evidence>
<dbReference type="InterPro" id="IPR041098">
    <property type="entry name" value="Rv2175c_C"/>
</dbReference>
<evidence type="ECO:0000259" key="2">
    <source>
        <dbReference type="Pfam" id="PF21531"/>
    </source>
</evidence>
<keyword evidence="4" id="KW-1185">Reference proteome</keyword>
<dbReference type="Pfam" id="PF21531">
    <property type="entry name" value="Rv2175c_wHTH"/>
    <property type="match status" value="1"/>
</dbReference>
<keyword evidence="3" id="KW-0238">DNA-binding</keyword>
<accession>A0AA41U6S7</accession>
<dbReference type="Pfam" id="PF18367">
    <property type="entry name" value="Rv2175c_C"/>
    <property type="match status" value="1"/>
</dbReference>
<evidence type="ECO:0000313" key="4">
    <source>
        <dbReference type="Proteomes" id="UP001165378"/>
    </source>
</evidence>
<name>A0AA41U6S7_9ACTN</name>
<feature type="domain" description="Rv2175c C-terminal" evidence="1">
    <location>
        <begin position="69"/>
        <end position="124"/>
    </location>
</feature>
<dbReference type="InterPro" id="IPR048576">
    <property type="entry name" value="Rv2175c_wHTH"/>
</dbReference>
<dbReference type="RefSeq" id="WP_235055929.1">
    <property type="nucleotide sequence ID" value="NZ_JAKFHA010000022.1"/>
</dbReference>
<dbReference type="Proteomes" id="UP001165378">
    <property type="component" value="Unassembled WGS sequence"/>
</dbReference>
<organism evidence="3 4">
    <name type="scientific">Yinghuangia soli</name>
    <dbReference type="NCBI Taxonomy" id="2908204"/>
    <lineage>
        <taxon>Bacteria</taxon>
        <taxon>Bacillati</taxon>
        <taxon>Actinomycetota</taxon>
        <taxon>Actinomycetes</taxon>
        <taxon>Kitasatosporales</taxon>
        <taxon>Streptomycetaceae</taxon>
        <taxon>Yinghuangia</taxon>
    </lineage>
</organism>
<protein>
    <submittedName>
        <fullName evidence="3">DNA-binding protein</fullName>
    </submittedName>
</protein>